<dbReference type="EMBL" id="UHFG01000004">
    <property type="protein sequence ID" value="SUN50482.1"/>
    <property type="molecule type" value="Genomic_DNA"/>
</dbReference>
<dbReference type="GO" id="GO:0043138">
    <property type="term" value="F:3'-5' DNA helicase activity"/>
    <property type="evidence" value="ECO:0007669"/>
    <property type="project" value="TreeGrafter"/>
</dbReference>
<dbReference type="AlphaFoldDB" id="A0A380JX56"/>
<dbReference type="InterPro" id="IPR014001">
    <property type="entry name" value="Helicase_ATP-bd"/>
</dbReference>
<dbReference type="GO" id="GO:0006310">
    <property type="term" value="P:DNA recombination"/>
    <property type="evidence" value="ECO:0007669"/>
    <property type="project" value="TreeGrafter"/>
</dbReference>
<keyword evidence="6" id="KW-0378">Hydrolase</keyword>
<dbReference type="PANTHER" id="PTHR30580">
    <property type="entry name" value="PRIMOSOMAL PROTEIN N"/>
    <property type="match status" value="1"/>
</dbReference>
<evidence type="ECO:0000256" key="1">
    <source>
        <dbReference type="ARBA" id="ARBA00022741"/>
    </source>
</evidence>
<keyword evidence="6" id="KW-0347">Helicase</keyword>
<dbReference type="GO" id="GO:0005524">
    <property type="term" value="F:ATP binding"/>
    <property type="evidence" value="ECO:0007669"/>
    <property type="project" value="UniProtKB-KW"/>
</dbReference>
<dbReference type="GO" id="GO:0006302">
    <property type="term" value="P:double-strand break repair"/>
    <property type="evidence" value="ECO:0007669"/>
    <property type="project" value="TreeGrafter"/>
</dbReference>
<feature type="domain" description="Helicase C-terminal" evidence="5">
    <location>
        <begin position="285"/>
        <end position="441"/>
    </location>
</feature>
<dbReference type="Gene3D" id="3.40.50.300">
    <property type="entry name" value="P-loop containing nucleotide triphosphate hydrolases"/>
    <property type="match status" value="2"/>
</dbReference>
<dbReference type="GO" id="GO:0016787">
    <property type="term" value="F:hydrolase activity"/>
    <property type="evidence" value="ECO:0007669"/>
    <property type="project" value="UniProtKB-KW"/>
</dbReference>
<proteinExistence type="predicted"/>
<reference evidence="6 7" key="1">
    <citation type="submission" date="2018-06" db="EMBL/GenBank/DDBJ databases">
        <authorList>
            <consortium name="Pathogen Informatics"/>
            <person name="Doyle S."/>
        </authorList>
    </citation>
    <scope>NUCLEOTIDE SEQUENCE [LARGE SCALE GENOMIC DNA]</scope>
    <source>
        <strain evidence="6 7">NCTC4670</strain>
    </source>
</reference>
<dbReference type="PROSITE" id="PS51194">
    <property type="entry name" value="HELICASE_CTER"/>
    <property type="match status" value="1"/>
</dbReference>
<dbReference type="SMART" id="SM00487">
    <property type="entry name" value="DEXDc"/>
    <property type="match status" value="1"/>
</dbReference>
<dbReference type="SUPFAM" id="SSF52540">
    <property type="entry name" value="P-loop containing nucleoside triphosphate hydrolases"/>
    <property type="match status" value="1"/>
</dbReference>
<dbReference type="Proteomes" id="UP000254797">
    <property type="component" value="Unassembled WGS sequence"/>
</dbReference>
<evidence type="ECO:0000256" key="3">
    <source>
        <dbReference type="ARBA" id="ARBA00023125"/>
    </source>
</evidence>
<dbReference type="PROSITE" id="PS51192">
    <property type="entry name" value="HELICASE_ATP_BIND_1"/>
    <property type="match status" value="1"/>
</dbReference>
<dbReference type="Pfam" id="PF00270">
    <property type="entry name" value="DEAD"/>
    <property type="match status" value="1"/>
</dbReference>
<dbReference type="PANTHER" id="PTHR30580:SF1">
    <property type="entry name" value="COMF OPERON PROTEIN 1"/>
    <property type="match status" value="1"/>
</dbReference>
<dbReference type="CDD" id="cd17925">
    <property type="entry name" value="DEXDc_ComFA"/>
    <property type="match status" value="1"/>
</dbReference>
<dbReference type="EC" id="3.6.4.-" evidence="6"/>
<dbReference type="InterPro" id="IPR027417">
    <property type="entry name" value="P-loop_NTPase"/>
</dbReference>
<dbReference type="Pfam" id="PF00271">
    <property type="entry name" value="Helicase_C"/>
    <property type="match status" value="1"/>
</dbReference>
<evidence type="ECO:0000313" key="6">
    <source>
        <dbReference type="EMBL" id="SUN50482.1"/>
    </source>
</evidence>
<evidence type="ECO:0000256" key="2">
    <source>
        <dbReference type="ARBA" id="ARBA00022840"/>
    </source>
</evidence>
<accession>A0A380JX56</accession>
<keyword evidence="2" id="KW-0067">ATP-binding</keyword>
<keyword evidence="1" id="KW-0547">Nucleotide-binding</keyword>
<evidence type="ECO:0000313" key="7">
    <source>
        <dbReference type="Proteomes" id="UP000254797"/>
    </source>
</evidence>
<name>A0A380JX56_STRDY</name>
<feature type="domain" description="Helicase ATP-binding" evidence="4">
    <location>
        <begin position="107"/>
        <end position="257"/>
    </location>
</feature>
<protein>
    <submittedName>
        <fullName evidence="6">ATP-dependent RNA helicase DBP2</fullName>
        <ecNumber evidence="6">3.6.1.-</ecNumber>
        <ecNumber evidence="6">3.6.4.-</ecNumber>
    </submittedName>
</protein>
<gene>
    <name evidence="6" type="primary">mfd_1</name>
    <name evidence="6" type="ORF">NCTC4670_01426</name>
</gene>
<dbReference type="InterPro" id="IPR011545">
    <property type="entry name" value="DEAD/DEAH_box_helicase_dom"/>
</dbReference>
<dbReference type="GO" id="GO:0006270">
    <property type="term" value="P:DNA replication initiation"/>
    <property type="evidence" value="ECO:0007669"/>
    <property type="project" value="TreeGrafter"/>
</dbReference>
<dbReference type="EC" id="3.6.1.-" evidence="6"/>
<organism evidence="6 7">
    <name type="scientific">Streptococcus dysgalactiae subsp. dysgalactiae</name>
    <dbReference type="NCBI Taxonomy" id="99822"/>
    <lineage>
        <taxon>Bacteria</taxon>
        <taxon>Bacillati</taxon>
        <taxon>Bacillota</taxon>
        <taxon>Bacilli</taxon>
        <taxon>Lactobacillales</taxon>
        <taxon>Streptococcaceae</taxon>
        <taxon>Streptococcus</taxon>
    </lineage>
</organism>
<evidence type="ECO:0000259" key="4">
    <source>
        <dbReference type="PROSITE" id="PS51192"/>
    </source>
</evidence>
<dbReference type="SMART" id="SM00490">
    <property type="entry name" value="HELICc"/>
    <property type="match status" value="1"/>
</dbReference>
<dbReference type="RefSeq" id="WP_115246315.1">
    <property type="nucleotide sequence ID" value="NZ_UHFG01000004.1"/>
</dbReference>
<evidence type="ECO:0000259" key="5">
    <source>
        <dbReference type="PROSITE" id="PS51194"/>
    </source>
</evidence>
<dbReference type="GO" id="GO:0003677">
    <property type="term" value="F:DNA binding"/>
    <property type="evidence" value="ECO:0007669"/>
    <property type="project" value="UniProtKB-KW"/>
</dbReference>
<sequence length="441" mass="49363">MEGIENSYGRLFLKHQLPKEVNHLAKTLESIVIIKGKVTCQRCHYQITAEARLPSGTYYCRFCLVFGRNQADRPLYYIPPHPFPIANYLQWKGILTPYQESISNQLVKNVHAKKTTLVHAVTGAGKTEMIYGAIAAVVNAGGWVCLASPRVDVCIELANRLKAAFSCRVTLLHADSEAYQRSPIIVATTHQLLTFYKAFDLLIIDEVDAFPFVNNHQLQYASQQAAKEGASSIVLTATSTKELEEQVKSGELEKLTLARRFHDNPLILPKFIRSFGLLKKIHCQKLPRALVKSISQQRKTGCPLLIFLPIIAMAELVTELLKLAFPEEQIACVSSQSADRVKDIDDFRQGKKGILVTTTILERGVTFPGVDVFVLMAQHRGYSSQSLVQIAGRVGRSIERPTGKVYFFHDGISQAMRNARKEIKEMNQKGYSNDMPPMSTI</sequence>
<keyword evidence="3" id="KW-0238">DNA-binding</keyword>
<dbReference type="InterPro" id="IPR001650">
    <property type="entry name" value="Helicase_C-like"/>
</dbReference>